<dbReference type="Proteomes" id="UP001161247">
    <property type="component" value="Chromosome 4"/>
</dbReference>
<reference evidence="1" key="1">
    <citation type="submission" date="2023-03" db="EMBL/GenBank/DDBJ databases">
        <authorList>
            <person name="Julca I."/>
        </authorList>
    </citation>
    <scope>NUCLEOTIDE SEQUENCE</scope>
</reference>
<gene>
    <name evidence="1" type="ORF">OLC1_LOCUS11796</name>
</gene>
<evidence type="ECO:0000313" key="2">
    <source>
        <dbReference type="Proteomes" id="UP001161247"/>
    </source>
</evidence>
<dbReference type="EMBL" id="OX459121">
    <property type="protein sequence ID" value="CAI9102451.1"/>
    <property type="molecule type" value="Genomic_DNA"/>
</dbReference>
<sequence length="96" mass="10874">MMLDAQRGLHLGIGKISLQVFPNKQETARSDSTFKLPRVSCYDIPSPHYPARFRESRDEMEPIAALKEAIKASTHQARQGFHPFQPDLKCKLHSAV</sequence>
<name>A0AAV1D4K5_OLDCO</name>
<organism evidence="1 2">
    <name type="scientific">Oldenlandia corymbosa var. corymbosa</name>
    <dbReference type="NCBI Taxonomy" id="529605"/>
    <lineage>
        <taxon>Eukaryota</taxon>
        <taxon>Viridiplantae</taxon>
        <taxon>Streptophyta</taxon>
        <taxon>Embryophyta</taxon>
        <taxon>Tracheophyta</taxon>
        <taxon>Spermatophyta</taxon>
        <taxon>Magnoliopsida</taxon>
        <taxon>eudicotyledons</taxon>
        <taxon>Gunneridae</taxon>
        <taxon>Pentapetalae</taxon>
        <taxon>asterids</taxon>
        <taxon>lamiids</taxon>
        <taxon>Gentianales</taxon>
        <taxon>Rubiaceae</taxon>
        <taxon>Rubioideae</taxon>
        <taxon>Spermacoceae</taxon>
        <taxon>Hedyotis-Oldenlandia complex</taxon>
        <taxon>Oldenlandia</taxon>
    </lineage>
</organism>
<evidence type="ECO:0000313" key="1">
    <source>
        <dbReference type="EMBL" id="CAI9102451.1"/>
    </source>
</evidence>
<accession>A0AAV1D4K5</accession>
<protein>
    <submittedName>
        <fullName evidence="1">OLC1v1000726C1</fullName>
    </submittedName>
</protein>
<keyword evidence="2" id="KW-1185">Reference proteome</keyword>
<proteinExistence type="predicted"/>
<dbReference type="AlphaFoldDB" id="A0AAV1D4K5"/>